<evidence type="ECO:0000256" key="7">
    <source>
        <dbReference type="SAM" id="Phobius"/>
    </source>
</evidence>
<accession>A0A1L9S5K6</accession>
<reference evidence="10" key="1">
    <citation type="journal article" date="2017" name="Genome Biol.">
        <title>Comparative genomics reveals high biological diversity and specific adaptations in the industrially and medically important fungal genus Aspergillus.</title>
        <authorList>
            <person name="de Vries R.P."/>
            <person name="Riley R."/>
            <person name="Wiebenga A."/>
            <person name="Aguilar-Osorio G."/>
            <person name="Amillis S."/>
            <person name="Uchima C.A."/>
            <person name="Anderluh G."/>
            <person name="Asadollahi M."/>
            <person name="Askin M."/>
            <person name="Barry K."/>
            <person name="Battaglia E."/>
            <person name="Bayram O."/>
            <person name="Benocci T."/>
            <person name="Braus-Stromeyer S.A."/>
            <person name="Caldana C."/>
            <person name="Canovas D."/>
            <person name="Cerqueira G.C."/>
            <person name="Chen F."/>
            <person name="Chen W."/>
            <person name="Choi C."/>
            <person name="Clum A."/>
            <person name="Dos Santos R.A."/>
            <person name="Damasio A.R."/>
            <person name="Diallinas G."/>
            <person name="Emri T."/>
            <person name="Fekete E."/>
            <person name="Flipphi M."/>
            <person name="Freyberg S."/>
            <person name="Gallo A."/>
            <person name="Gournas C."/>
            <person name="Habgood R."/>
            <person name="Hainaut M."/>
            <person name="Harispe M.L."/>
            <person name="Henrissat B."/>
            <person name="Hilden K.S."/>
            <person name="Hope R."/>
            <person name="Hossain A."/>
            <person name="Karabika E."/>
            <person name="Karaffa L."/>
            <person name="Karanyi Z."/>
            <person name="Krasevec N."/>
            <person name="Kuo A."/>
            <person name="Kusch H."/>
            <person name="LaButti K."/>
            <person name="Lagendijk E.L."/>
            <person name="Lapidus A."/>
            <person name="Levasseur A."/>
            <person name="Lindquist E."/>
            <person name="Lipzen A."/>
            <person name="Logrieco A.F."/>
            <person name="MacCabe A."/>
            <person name="Maekelae M.R."/>
            <person name="Malavazi I."/>
            <person name="Melin P."/>
            <person name="Meyer V."/>
            <person name="Mielnichuk N."/>
            <person name="Miskei M."/>
            <person name="Molnar A.P."/>
            <person name="Mule G."/>
            <person name="Ngan C.Y."/>
            <person name="Orejas M."/>
            <person name="Orosz E."/>
            <person name="Ouedraogo J.P."/>
            <person name="Overkamp K.M."/>
            <person name="Park H.-S."/>
            <person name="Perrone G."/>
            <person name="Piumi F."/>
            <person name="Punt P.J."/>
            <person name="Ram A.F."/>
            <person name="Ramon A."/>
            <person name="Rauscher S."/>
            <person name="Record E."/>
            <person name="Riano-Pachon D.M."/>
            <person name="Robert V."/>
            <person name="Roehrig J."/>
            <person name="Ruller R."/>
            <person name="Salamov A."/>
            <person name="Salih N.S."/>
            <person name="Samson R.A."/>
            <person name="Sandor E."/>
            <person name="Sanguinetti M."/>
            <person name="Schuetze T."/>
            <person name="Sepcic K."/>
            <person name="Shelest E."/>
            <person name="Sherlock G."/>
            <person name="Sophianopoulou V."/>
            <person name="Squina F.M."/>
            <person name="Sun H."/>
            <person name="Susca A."/>
            <person name="Todd R.B."/>
            <person name="Tsang A."/>
            <person name="Unkles S.E."/>
            <person name="van de Wiele N."/>
            <person name="van Rossen-Uffink D."/>
            <person name="Oliveira J.V."/>
            <person name="Vesth T.C."/>
            <person name="Visser J."/>
            <person name="Yu J.-H."/>
            <person name="Zhou M."/>
            <person name="Andersen M.R."/>
            <person name="Archer D.B."/>
            <person name="Baker S.E."/>
            <person name="Benoit I."/>
            <person name="Brakhage A.A."/>
            <person name="Braus G.H."/>
            <person name="Fischer R."/>
            <person name="Frisvad J.C."/>
            <person name="Goldman G.H."/>
            <person name="Houbraken J."/>
            <person name="Oakley B."/>
            <person name="Pocsi I."/>
            <person name="Scazzocchio C."/>
            <person name="Seiboth B."/>
            <person name="vanKuyk P.A."/>
            <person name="Wortman J."/>
            <person name="Dyer P.S."/>
            <person name="Grigoriev I.V."/>
        </authorList>
    </citation>
    <scope>NUCLEOTIDE SEQUENCE [LARGE SCALE GENOMIC DNA]</scope>
    <source>
        <strain evidence="10">CBS 506.65</strain>
    </source>
</reference>
<evidence type="ECO:0000256" key="4">
    <source>
        <dbReference type="ARBA" id="ARBA00023136"/>
    </source>
</evidence>
<dbReference type="OrthoDB" id="3934549at2759"/>
<feature type="transmembrane region" description="Helical" evidence="7">
    <location>
        <begin position="43"/>
        <end position="70"/>
    </location>
</feature>
<name>A0A1L9S5K6_9EURO</name>
<dbReference type="AlphaFoldDB" id="A0A1L9S5K6"/>
<dbReference type="STRING" id="1073090.A0A1L9S5K6"/>
<dbReference type="PANTHER" id="PTHR33048">
    <property type="entry name" value="PTH11-LIKE INTEGRAL MEMBRANE PROTEIN (AFU_ORTHOLOGUE AFUA_5G11245)"/>
    <property type="match status" value="1"/>
</dbReference>
<dbReference type="EMBL" id="KV878359">
    <property type="protein sequence ID" value="OJJ42446.1"/>
    <property type="molecule type" value="Genomic_DNA"/>
</dbReference>
<feature type="domain" description="Rhodopsin" evidence="8">
    <location>
        <begin position="29"/>
        <end position="268"/>
    </location>
</feature>
<evidence type="ECO:0000259" key="8">
    <source>
        <dbReference type="Pfam" id="PF20684"/>
    </source>
</evidence>
<keyword evidence="2 7" id="KW-0812">Transmembrane</keyword>
<keyword evidence="4 7" id="KW-0472">Membrane</keyword>
<comment type="similarity">
    <text evidence="5">Belongs to the SAT4 family.</text>
</comment>
<evidence type="ECO:0000313" key="10">
    <source>
        <dbReference type="Proteomes" id="UP000184188"/>
    </source>
</evidence>
<organism evidence="9 10">
    <name type="scientific">Penicilliopsis zonata CBS 506.65</name>
    <dbReference type="NCBI Taxonomy" id="1073090"/>
    <lineage>
        <taxon>Eukaryota</taxon>
        <taxon>Fungi</taxon>
        <taxon>Dikarya</taxon>
        <taxon>Ascomycota</taxon>
        <taxon>Pezizomycotina</taxon>
        <taxon>Eurotiomycetes</taxon>
        <taxon>Eurotiomycetidae</taxon>
        <taxon>Eurotiales</taxon>
        <taxon>Aspergillaceae</taxon>
        <taxon>Penicilliopsis</taxon>
    </lineage>
</organism>
<feature type="transmembrane region" description="Helical" evidence="7">
    <location>
        <begin position="247"/>
        <end position="265"/>
    </location>
</feature>
<dbReference type="Pfam" id="PF20684">
    <property type="entry name" value="Fung_rhodopsin"/>
    <property type="match status" value="1"/>
</dbReference>
<evidence type="ECO:0000256" key="1">
    <source>
        <dbReference type="ARBA" id="ARBA00004141"/>
    </source>
</evidence>
<feature type="transmembrane region" description="Helical" evidence="7">
    <location>
        <begin position="173"/>
        <end position="194"/>
    </location>
</feature>
<evidence type="ECO:0000256" key="5">
    <source>
        <dbReference type="ARBA" id="ARBA00038359"/>
    </source>
</evidence>
<feature type="region of interest" description="Disordered" evidence="6">
    <location>
        <begin position="335"/>
        <end position="358"/>
    </location>
</feature>
<gene>
    <name evidence="9" type="ORF">ASPZODRAFT_137257</name>
</gene>
<dbReference type="Proteomes" id="UP000184188">
    <property type="component" value="Unassembled WGS sequence"/>
</dbReference>
<sequence length="372" mass="40956">MTLSYANRGDVVVVSNIILAVLAVVSSGLRFQTRIFYSKAFSWDDAFLAVSVVGTALTLTFNLLAVKYGYGQHVKTLLVTGPNPATALKYQIVSEATNMFAMMALKMSLGMSFVRLRLTKAITASIYGTMAVALLCNLCALIAILGQCRPMARAWDQAVDGTCWSNNVKTVTWYVQSAGNILSDLIFTVGPLVYISHVRVSKYNRWALRAVFCFGLLATVCGIVKTIELHQLLLGSDPTWDTVDLTIWYTAEMDVGIFAASLPALKARFEAMLFHFFQIKAGSSQYRSNHVSHTVTTRTGARGAAAGMGMNMNMSVDMDMDMDVFQHRVITHSHRTSDNDWASDRQILPSPPPGGISKTMEIRVTEEMRDSD</sequence>
<evidence type="ECO:0000256" key="6">
    <source>
        <dbReference type="SAM" id="MobiDB-lite"/>
    </source>
</evidence>
<protein>
    <recommendedName>
        <fullName evidence="8">Rhodopsin domain-containing protein</fullName>
    </recommendedName>
</protein>
<feature type="transmembrane region" description="Helical" evidence="7">
    <location>
        <begin position="206"/>
        <end position="227"/>
    </location>
</feature>
<comment type="subcellular location">
    <subcellularLocation>
        <location evidence="1">Membrane</location>
        <topology evidence="1">Multi-pass membrane protein</topology>
    </subcellularLocation>
</comment>
<feature type="transmembrane region" description="Helical" evidence="7">
    <location>
        <begin position="12"/>
        <end position="31"/>
    </location>
</feature>
<dbReference type="PANTHER" id="PTHR33048:SF47">
    <property type="entry name" value="INTEGRAL MEMBRANE PROTEIN-RELATED"/>
    <property type="match status" value="1"/>
</dbReference>
<dbReference type="RefSeq" id="XP_022576956.1">
    <property type="nucleotide sequence ID" value="XM_022724261.1"/>
</dbReference>
<dbReference type="GO" id="GO:0016020">
    <property type="term" value="C:membrane"/>
    <property type="evidence" value="ECO:0007669"/>
    <property type="project" value="UniProtKB-SubCell"/>
</dbReference>
<dbReference type="InterPro" id="IPR052337">
    <property type="entry name" value="SAT4-like"/>
</dbReference>
<keyword evidence="3 7" id="KW-1133">Transmembrane helix</keyword>
<dbReference type="VEuPathDB" id="FungiDB:ASPZODRAFT_137257"/>
<dbReference type="InterPro" id="IPR049326">
    <property type="entry name" value="Rhodopsin_dom_fungi"/>
</dbReference>
<evidence type="ECO:0000256" key="3">
    <source>
        <dbReference type="ARBA" id="ARBA00022989"/>
    </source>
</evidence>
<keyword evidence="10" id="KW-1185">Reference proteome</keyword>
<evidence type="ECO:0000256" key="2">
    <source>
        <dbReference type="ARBA" id="ARBA00022692"/>
    </source>
</evidence>
<feature type="transmembrane region" description="Helical" evidence="7">
    <location>
        <begin position="121"/>
        <end position="145"/>
    </location>
</feature>
<evidence type="ECO:0000313" key="9">
    <source>
        <dbReference type="EMBL" id="OJJ42446.1"/>
    </source>
</evidence>
<dbReference type="GeneID" id="34610726"/>
<proteinExistence type="inferred from homology"/>